<evidence type="ECO:0000256" key="1">
    <source>
        <dbReference type="ARBA" id="ARBA00038101"/>
    </source>
</evidence>
<dbReference type="Pfam" id="PF08238">
    <property type="entry name" value="Sel1"/>
    <property type="match status" value="5"/>
</dbReference>
<dbReference type="PANTHER" id="PTHR11102">
    <property type="entry name" value="SEL-1-LIKE PROTEIN"/>
    <property type="match status" value="1"/>
</dbReference>
<comment type="caution">
    <text evidence="2">The sequence shown here is derived from an EMBL/GenBank/DDBJ whole genome shotgun (WGS) entry which is preliminary data.</text>
</comment>
<dbReference type="AlphaFoldDB" id="A0A9N8V5U5"/>
<proteinExistence type="inferred from homology"/>
<accession>A0A9N8V5U5</accession>
<gene>
    <name evidence="2" type="ORF">AGERDE_LOCUS1324</name>
</gene>
<dbReference type="InterPro" id="IPR011990">
    <property type="entry name" value="TPR-like_helical_dom_sf"/>
</dbReference>
<dbReference type="Proteomes" id="UP000789831">
    <property type="component" value="Unassembled WGS sequence"/>
</dbReference>
<comment type="similarity">
    <text evidence="1">Belongs to the sel-1 family.</text>
</comment>
<dbReference type="InterPro" id="IPR050767">
    <property type="entry name" value="Sel1_AlgK"/>
</dbReference>
<reference evidence="2" key="1">
    <citation type="submission" date="2021-06" db="EMBL/GenBank/DDBJ databases">
        <authorList>
            <person name="Kallberg Y."/>
            <person name="Tangrot J."/>
            <person name="Rosling A."/>
        </authorList>
    </citation>
    <scope>NUCLEOTIDE SEQUENCE</scope>
    <source>
        <strain evidence="2">MT106</strain>
    </source>
</reference>
<dbReference type="OrthoDB" id="2331343at2759"/>
<dbReference type="Gene3D" id="1.25.40.10">
    <property type="entry name" value="Tetratricopeptide repeat domain"/>
    <property type="match status" value="1"/>
</dbReference>
<evidence type="ECO:0000313" key="2">
    <source>
        <dbReference type="EMBL" id="CAG8444694.1"/>
    </source>
</evidence>
<dbReference type="SMART" id="SM00671">
    <property type="entry name" value="SEL1"/>
    <property type="match status" value="4"/>
</dbReference>
<protein>
    <submittedName>
        <fullName evidence="2">11615_t:CDS:1</fullName>
    </submittedName>
</protein>
<dbReference type="PANTHER" id="PTHR11102:SF160">
    <property type="entry name" value="ERAD-ASSOCIATED E3 UBIQUITIN-PROTEIN LIGASE COMPONENT HRD3"/>
    <property type="match status" value="1"/>
</dbReference>
<organism evidence="2 3">
    <name type="scientific">Ambispora gerdemannii</name>
    <dbReference type="NCBI Taxonomy" id="144530"/>
    <lineage>
        <taxon>Eukaryota</taxon>
        <taxon>Fungi</taxon>
        <taxon>Fungi incertae sedis</taxon>
        <taxon>Mucoromycota</taxon>
        <taxon>Glomeromycotina</taxon>
        <taxon>Glomeromycetes</taxon>
        <taxon>Archaeosporales</taxon>
        <taxon>Ambisporaceae</taxon>
        <taxon>Ambispora</taxon>
    </lineage>
</organism>
<dbReference type="EMBL" id="CAJVPL010000087">
    <property type="protein sequence ID" value="CAG8444694.1"/>
    <property type="molecule type" value="Genomic_DNA"/>
</dbReference>
<evidence type="ECO:0000313" key="3">
    <source>
        <dbReference type="Proteomes" id="UP000789831"/>
    </source>
</evidence>
<dbReference type="SUPFAM" id="SSF81901">
    <property type="entry name" value="HCP-like"/>
    <property type="match status" value="1"/>
</dbReference>
<dbReference type="InterPro" id="IPR006597">
    <property type="entry name" value="Sel1-like"/>
</dbReference>
<sequence length="279" mass="31279">MSEETLLHDLLIYYSKIIYLCSIDNIIANHIKQWITAKNEAPDYIYNLAHQKKFRSKYAFILGYLCEHGIGNDKNLASAFYWYKSAADQKSGGGMSTQFGKHKIGIFHKTGIYISRDTMKAAAIFQELSDEGCDIGTIEIAKCYMFGYGTALDPDLAKDLISKLAEKGNPAAQYYLDAFGQSNDISSCLAAARNGHWEAPLFIGDFYCQDTPLKSPAKAFCWYQKAIENGLSLFRLAEFYASGELGSKDCHNALKFARKQIQLGVPQDEIFASLPDIFR</sequence>
<name>A0A9N8V5U5_9GLOM</name>
<keyword evidence="3" id="KW-1185">Reference proteome</keyword>